<dbReference type="PROSITE" id="PS50043">
    <property type="entry name" value="HTH_LUXR_2"/>
    <property type="match status" value="1"/>
</dbReference>
<dbReference type="Gene3D" id="3.40.50.2300">
    <property type="match status" value="1"/>
</dbReference>
<proteinExistence type="predicted"/>
<evidence type="ECO:0000259" key="4">
    <source>
        <dbReference type="PROSITE" id="PS50043"/>
    </source>
</evidence>
<dbReference type="GO" id="GO:0000160">
    <property type="term" value="P:phosphorelay signal transduction system"/>
    <property type="evidence" value="ECO:0007669"/>
    <property type="project" value="InterPro"/>
</dbReference>
<keyword evidence="1 3" id="KW-0597">Phosphoprotein</keyword>
<dbReference type="EMBL" id="SJDT01000002">
    <property type="protein sequence ID" value="TBW22986.1"/>
    <property type="molecule type" value="Genomic_DNA"/>
</dbReference>
<dbReference type="RefSeq" id="WP_131280187.1">
    <property type="nucleotide sequence ID" value="NZ_JBHSLR010000009.1"/>
</dbReference>
<reference evidence="6 7" key="1">
    <citation type="submission" date="2019-02" db="EMBL/GenBank/DDBJ databases">
        <title>Arcanobacterium bovis sp. nov., isolated from the milk of a cow with mastitis.</title>
        <authorList>
            <person name="Sammra O."/>
            <person name="Foster G."/>
            <person name="Hassan A."/>
            <person name="Alssahen M."/>
            <person name="Laemmler C."/>
            <person name="Borowiak M."/>
            <person name="Malorny B."/>
            <person name="Abdulmawjood A."/>
        </authorList>
    </citation>
    <scope>NUCLEOTIDE SEQUENCE [LARGE SCALE GENOMIC DNA]</scope>
    <source>
        <strain evidence="6 7">C605018/01/1</strain>
    </source>
</reference>
<dbReference type="InterPro" id="IPR011006">
    <property type="entry name" value="CheY-like_superfamily"/>
</dbReference>
<evidence type="ECO:0000256" key="3">
    <source>
        <dbReference type="PROSITE-ProRule" id="PRU00169"/>
    </source>
</evidence>
<dbReference type="PROSITE" id="PS00622">
    <property type="entry name" value="HTH_LUXR_1"/>
    <property type="match status" value="1"/>
</dbReference>
<dbReference type="PROSITE" id="PS50110">
    <property type="entry name" value="RESPONSE_REGULATORY"/>
    <property type="match status" value="1"/>
</dbReference>
<dbReference type="PANTHER" id="PTHR43214">
    <property type="entry name" value="TWO-COMPONENT RESPONSE REGULATOR"/>
    <property type="match status" value="1"/>
</dbReference>
<dbReference type="InterPro" id="IPR016032">
    <property type="entry name" value="Sig_transdc_resp-reg_C-effctor"/>
</dbReference>
<dbReference type="GO" id="GO:0003677">
    <property type="term" value="F:DNA binding"/>
    <property type="evidence" value="ECO:0007669"/>
    <property type="project" value="UniProtKB-KW"/>
</dbReference>
<dbReference type="PRINTS" id="PR00038">
    <property type="entry name" value="HTHLUXR"/>
</dbReference>
<accession>A0A4Q9V1K7</accession>
<evidence type="ECO:0000313" key="7">
    <source>
        <dbReference type="Proteomes" id="UP000293036"/>
    </source>
</evidence>
<evidence type="ECO:0000313" key="6">
    <source>
        <dbReference type="EMBL" id="TBW22986.1"/>
    </source>
</evidence>
<dbReference type="AlphaFoldDB" id="A0A4Q9V1K7"/>
<name>A0A4Q9V1K7_9ACTO</name>
<evidence type="ECO:0000256" key="1">
    <source>
        <dbReference type="ARBA" id="ARBA00022553"/>
    </source>
</evidence>
<dbReference type="Pfam" id="PF00072">
    <property type="entry name" value="Response_reg"/>
    <property type="match status" value="1"/>
</dbReference>
<dbReference type="InterPro" id="IPR001789">
    <property type="entry name" value="Sig_transdc_resp-reg_receiver"/>
</dbReference>
<dbReference type="SMART" id="SM00421">
    <property type="entry name" value="HTH_LUXR"/>
    <property type="match status" value="1"/>
</dbReference>
<dbReference type="GO" id="GO:0006355">
    <property type="term" value="P:regulation of DNA-templated transcription"/>
    <property type="evidence" value="ECO:0007669"/>
    <property type="project" value="InterPro"/>
</dbReference>
<dbReference type="PANTHER" id="PTHR43214:SF43">
    <property type="entry name" value="TWO-COMPONENT RESPONSE REGULATOR"/>
    <property type="match status" value="1"/>
</dbReference>
<dbReference type="SMART" id="SM00448">
    <property type="entry name" value="REC"/>
    <property type="match status" value="1"/>
</dbReference>
<keyword evidence="2" id="KW-0238">DNA-binding</keyword>
<organism evidence="6 7">
    <name type="scientific">Arcanobacterium bovis</name>
    <dbReference type="NCBI Taxonomy" id="2529275"/>
    <lineage>
        <taxon>Bacteria</taxon>
        <taxon>Bacillati</taxon>
        <taxon>Actinomycetota</taxon>
        <taxon>Actinomycetes</taxon>
        <taxon>Actinomycetales</taxon>
        <taxon>Actinomycetaceae</taxon>
        <taxon>Arcanobacterium</taxon>
    </lineage>
</organism>
<keyword evidence="7" id="KW-1185">Reference proteome</keyword>
<dbReference type="InterPro" id="IPR058245">
    <property type="entry name" value="NreC/VraR/RcsB-like_REC"/>
</dbReference>
<dbReference type="Pfam" id="PF00196">
    <property type="entry name" value="GerE"/>
    <property type="match status" value="1"/>
</dbReference>
<evidence type="ECO:0000259" key="5">
    <source>
        <dbReference type="PROSITE" id="PS50110"/>
    </source>
</evidence>
<dbReference type="SUPFAM" id="SSF52172">
    <property type="entry name" value="CheY-like"/>
    <property type="match status" value="1"/>
</dbReference>
<dbReference type="CDD" id="cd06170">
    <property type="entry name" value="LuxR_C_like"/>
    <property type="match status" value="1"/>
</dbReference>
<comment type="caution">
    <text evidence="6">The sequence shown here is derived from an EMBL/GenBank/DDBJ whole genome shotgun (WGS) entry which is preliminary data.</text>
</comment>
<dbReference type="Proteomes" id="UP000293036">
    <property type="component" value="Unassembled WGS sequence"/>
</dbReference>
<feature type="modified residue" description="4-aspartylphosphate" evidence="3">
    <location>
        <position position="54"/>
    </location>
</feature>
<dbReference type="InterPro" id="IPR039420">
    <property type="entry name" value="WalR-like"/>
</dbReference>
<dbReference type="CDD" id="cd17535">
    <property type="entry name" value="REC_NarL-like"/>
    <property type="match status" value="1"/>
</dbReference>
<evidence type="ECO:0000256" key="2">
    <source>
        <dbReference type="ARBA" id="ARBA00023125"/>
    </source>
</evidence>
<dbReference type="InterPro" id="IPR000792">
    <property type="entry name" value="Tscrpt_reg_LuxR_C"/>
</dbReference>
<protein>
    <submittedName>
        <fullName evidence="6">Response regulator transcription factor</fullName>
    </submittedName>
</protein>
<dbReference type="SUPFAM" id="SSF46894">
    <property type="entry name" value="C-terminal effector domain of the bipartite response regulators"/>
    <property type="match status" value="1"/>
</dbReference>
<feature type="domain" description="Response regulatory" evidence="5">
    <location>
        <begin position="3"/>
        <end position="120"/>
    </location>
</feature>
<dbReference type="OrthoDB" id="9808843at2"/>
<gene>
    <name evidence="6" type="ORF">EZJ44_03610</name>
</gene>
<feature type="domain" description="HTH luxR-type" evidence="4">
    <location>
        <begin position="138"/>
        <end position="203"/>
    </location>
</feature>
<sequence length="205" mass="21918">MIRVFIVDDHPVVRSGLKGLLSLSAQLQVVGEASSGTEAIEQLAQLEVDVVLCDLRLGAGLDGVDVIEAVQEFPNPPKVLILTTYDNDSDIARAVMAGASGYLLKDALPETIVDAIDDAAAGALVLTPDLEARMTDRIVQGIPKLSSREIDVLRIVAQGRSNREIAKELFVTEATVKTHLVHAFSKLGAESRTEAVALARKHGFI</sequence>